<gene>
    <name evidence="2" type="ORF">OB955_03860</name>
</gene>
<keyword evidence="1" id="KW-0472">Membrane</keyword>
<keyword evidence="1" id="KW-0812">Transmembrane</keyword>
<organism evidence="2 3">
    <name type="scientific">Natronoglomus mannanivorans</name>
    <dbReference type="NCBI Taxonomy" id="2979990"/>
    <lineage>
        <taxon>Archaea</taxon>
        <taxon>Methanobacteriati</taxon>
        <taxon>Methanobacteriota</taxon>
        <taxon>Stenosarchaea group</taxon>
        <taxon>Halobacteria</taxon>
        <taxon>Halobacteriales</taxon>
        <taxon>Natrialbaceae</taxon>
        <taxon>Natronoglomus</taxon>
    </lineage>
</organism>
<evidence type="ECO:0000313" key="2">
    <source>
        <dbReference type="EMBL" id="MCU4971873.1"/>
    </source>
</evidence>
<proteinExistence type="predicted"/>
<name>A0ABT2QAC4_9EURY</name>
<keyword evidence="3" id="KW-1185">Reference proteome</keyword>
<dbReference type="RefSeq" id="WP_338007019.1">
    <property type="nucleotide sequence ID" value="NZ_JAOPKB010000002.1"/>
</dbReference>
<dbReference type="Proteomes" id="UP001320972">
    <property type="component" value="Unassembled WGS sequence"/>
</dbReference>
<keyword evidence="1" id="KW-1133">Transmembrane helix</keyword>
<accession>A0ABT2QAC4</accession>
<reference evidence="2 3" key="1">
    <citation type="submission" date="2022-09" db="EMBL/GenBank/DDBJ databases">
        <title>Enrichment on poylsaccharides allowed isolation of novel metabolic and taxonomic groups of Haloarchaea.</title>
        <authorList>
            <person name="Sorokin D.Y."/>
            <person name="Elcheninov A.G."/>
            <person name="Khizhniak T.V."/>
            <person name="Kolganova T.V."/>
            <person name="Kublanov I.V."/>
        </authorList>
    </citation>
    <scope>NUCLEOTIDE SEQUENCE [LARGE SCALE GENOMIC DNA]</scope>
    <source>
        <strain evidence="2 3">AArc-m2/3/4</strain>
    </source>
</reference>
<dbReference type="EMBL" id="JAOPKB010000002">
    <property type="protein sequence ID" value="MCU4971873.1"/>
    <property type="molecule type" value="Genomic_DNA"/>
</dbReference>
<evidence type="ECO:0000313" key="3">
    <source>
        <dbReference type="Proteomes" id="UP001320972"/>
    </source>
</evidence>
<sequence length="294" mass="32335">MHRFTPTVEDRSALTIAYHDRTALTTVPTMIESRTTTTVRRQRALACVLVGFGIVVALIAIGVVSGSAIATFGQPHAIDSDDRIGPDEPPENATYAVEITPRAPDDARVDVTISYDARSADELERARNDTLAAEWFQGEEIVREVMATRDRDADAIEHASTSYSVPRSDDANTVTIRYRVQWTDIPSADSDSDNVRFGPGFAAALDPGDEFRVSFPVERWEDWTVTRERPETVTHAEHVYSWTIGDDPDPEITLDRGAVAGESDDGDDALGMSLAVPLLALLLAGRELARRRRP</sequence>
<feature type="transmembrane region" description="Helical" evidence="1">
    <location>
        <begin position="44"/>
        <end position="64"/>
    </location>
</feature>
<evidence type="ECO:0008006" key="4">
    <source>
        <dbReference type="Google" id="ProtNLM"/>
    </source>
</evidence>
<evidence type="ECO:0000256" key="1">
    <source>
        <dbReference type="SAM" id="Phobius"/>
    </source>
</evidence>
<protein>
    <recommendedName>
        <fullName evidence="4">PGF-CTERM protein</fullName>
    </recommendedName>
</protein>
<comment type="caution">
    <text evidence="2">The sequence shown here is derived from an EMBL/GenBank/DDBJ whole genome shotgun (WGS) entry which is preliminary data.</text>
</comment>